<dbReference type="Pfam" id="PF08263">
    <property type="entry name" value="LRRNT_2"/>
    <property type="match status" value="1"/>
</dbReference>
<dbReference type="FunFam" id="3.80.10.10:FF:000041">
    <property type="entry name" value="LRR receptor-like serine/threonine-protein kinase ERECTA"/>
    <property type="match status" value="1"/>
</dbReference>
<evidence type="ECO:0000256" key="9">
    <source>
        <dbReference type="ARBA" id="ARBA00022614"/>
    </source>
</evidence>
<evidence type="ECO:0000256" key="19">
    <source>
        <dbReference type="ARBA" id="ARBA00023170"/>
    </source>
</evidence>
<comment type="catalytic activity">
    <reaction evidence="21">
        <text>L-threonyl-[protein] + ATP = O-phospho-L-threonyl-[protein] + ADP + H(+)</text>
        <dbReference type="Rhea" id="RHEA:46608"/>
        <dbReference type="Rhea" id="RHEA-COMP:11060"/>
        <dbReference type="Rhea" id="RHEA-COMP:11605"/>
        <dbReference type="ChEBI" id="CHEBI:15378"/>
        <dbReference type="ChEBI" id="CHEBI:30013"/>
        <dbReference type="ChEBI" id="CHEBI:30616"/>
        <dbReference type="ChEBI" id="CHEBI:61977"/>
        <dbReference type="ChEBI" id="CHEBI:456216"/>
        <dbReference type="EC" id="2.7.11.1"/>
    </reaction>
</comment>
<dbReference type="FunFam" id="3.80.10.10:FF:000275">
    <property type="entry name" value="Leucine-rich repeat receptor-like protein kinase"/>
    <property type="match status" value="1"/>
</dbReference>
<evidence type="ECO:0000259" key="25">
    <source>
        <dbReference type="PROSITE" id="PS50011"/>
    </source>
</evidence>
<keyword evidence="18" id="KW-0472">Membrane</keyword>
<evidence type="ECO:0000256" key="21">
    <source>
        <dbReference type="ARBA" id="ARBA00047899"/>
    </source>
</evidence>
<dbReference type="EC" id="2.7.11.1" evidence="5"/>
<dbReference type="Pfam" id="PF07714">
    <property type="entry name" value="PK_Tyr_Ser-Thr"/>
    <property type="match status" value="1"/>
</dbReference>
<comment type="catalytic activity">
    <reaction evidence="22">
        <text>L-seryl-[protein] + ATP = O-phospho-L-seryl-[protein] + ADP + H(+)</text>
        <dbReference type="Rhea" id="RHEA:17989"/>
        <dbReference type="Rhea" id="RHEA-COMP:9863"/>
        <dbReference type="Rhea" id="RHEA-COMP:11604"/>
        <dbReference type="ChEBI" id="CHEBI:15378"/>
        <dbReference type="ChEBI" id="CHEBI:29999"/>
        <dbReference type="ChEBI" id="CHEBI:30616"/>
        <dbReference type="ChEBI" id="CHEBI:83421"/>
        <dbReference type="ChEBI" id="CHEBI:456216"/>
        <dbReference type="EC" id="2.7.11.1"/>
    </reaction>
</comment>
<keyword evidence="7" id="KW-0723">Serine/threonine-protein kinase</keyword>
<dbReference type="GO" id="GO:0004674">
    <property type="term" value="F:protein serine/threonine kinase activity"/>
    <property type="evidence" value="ECO:0007669"/>
    <property type="project" value="UniProtKB-KW"/>
</dbReference>
<evidence type="ECO:0000256" key="2">
    <source>
        <dbReference type="ARBA" id="ARBA00004479"/>
    </source>
</evidence>
<evidence type="ECO:0000256" key="14">
    <source>
        <dbReference type="ARBA" id="ARBA00022741"/>
    </source>
</evidence>
<keyword evidence="19 26" id="KW-0675">Receptor</keyword>
<dbReference type="InterPro" id="IPR013210">
    <property type="entry name" value="LRR_N_plant-typ"/>
</dbReference>
<evidence type="ECO:0000256" key="10">
    <source>
        <dbReference type="ARBA" id="ARBA00022679"/>
    </source>
</evidence>
<dbReference type="InterPro" id="IPR000719">
    <property type="entry name" value="Prot_kinase_dom"/>
</dbReference>
<dbReference type="SMART" id="SM00369">
    <property type="entry name" value="LRR_TYP"/>
    <property type="match status" value="7"/>
</dbReference>
<dbReference type="EMBL" id="JARAOO010000013">
    <property type="protein sequence ID" value="KAJ7947331.1"/>
    <property type="molecule type" value="Genomic_DNA"/>
</dbReference>
<accession>A0AAD7KX01</accession>
<keyword evidence="12 24" id="KW-0732">Signal</keyword>
<sequence length="967" mass="107060">MSLREGTHFFVPVLVFLVHCFVAKLAIAAVSGNIETDQSALLALKNHIIHDPSNILATNWSMRAPVCDWFGITCGSRPHRVTVLELPYMDLVGTIPPELGNLSFLSGLYLQNNSFQGSMPNELAQLGLLETMQLQFNNMEGDIPRWIGFLPRLENLILGFNSFTGTIPASIQNASFLQALDLSDNRLSGGLPPGILNIASLQEIYVSDNQLSGSIPSISNISALIMIEFTNNNLSGGLPEDMFDYLPELEFLHLSVNQISGDIPTSLFNCKQLQSLSLSFNNFTGSIPAELGNFTMLINLVLGANNFQGMNYHLITLGNLRDLQSLNLAENDFITESSTSELGIIKDLTNCKSFRYIDLSNNPLNAFLPNSLGNLSTSLGYFRIQSSGMKGSIPLDIGNFTELTLFSLSFNQLTGTIPASIGKLQSLQVLYISDNQLEGSIPNELCHLENLAALNLGNNKLSGSIPTCLVNLTSSLRSLLLYSNRLNSTIPSSFWGLSYILNLDLSSNSLEGSLPLDVKNLRVVTELYLEDNQLSGNVPRSIGDLQDLVTFSLARNAFSGPIPESTSSLISSEYLDFSENKLSGVIPKSLEALVNLKYFNLSFNKLQGEIPSEGAFRNFTAQSFIGNVGLCGDSRLSSPTMPNCRIWKRGTKRRAPEEEISLATWRRISYYELQQATNDFDETNLLGTGSFGRVYKGRLSDEMDVAVKVFNLQHEGAFQSFDAECEIFQHIRHRNLVKIISSCSNNDDFKALVLSYMPNGSLEKWLYSYNYCLNILERLNIMTDVAAALNYMHHENPTPIVHRDLKPSNVLLDEDKVAHVTDFGMAKLLGRGDSITQTITLATIGYMAPEYGLEGNVSRRGDVYSYGILLLETFTRKKPCDEIFQGELSLKTWVKESCPHSIIDVVDNNLLREEEENLDIKKDCLLSIIEVALECLADSPEERSDMKDVLVALNKIKMKLQNVAVSA</sequence>
<dbReference type="InterPro" id="IPR051809">
    <property type="entry name" value="Plant_receptor-like_S/T_kinase"/>
</dbReference>
<dbReference type="Pfam" id="PF00560">
    <property type="entry name" value="LRR_1"/>
    <property type="match status" value="4"/>
</dbReference>
<feature type="domain" description="Protein kinase" evidence="25">
    <location>
        <begin position="680"/>
        <end position="956"/>
    </location>
</feature>
<dbReference type="InterPro" id="IPR001611">
    <property type="entry name" value="Leu-rich_rpt"/>
</dbReference>
<dbReference type="Gene3D" id="3.80.10.10">
    <property type="entry name" value="Ribonuclease Inhibitor"/>
    <property type="match status" value="4"/>
</dbReference>
<dbReference type="AlphaFoldDB" id="A0AAD7KX01"/>
<dbReference type="FunFam" id="1.10.510.10:FF:000358">
    <property type="entry name" value="Putative leucine-rich repeat receptor-like serine/threonine-protein kinase"/>
    <property type="match status" value="1"/>
</dbReference>
<dbReference type="InterPro" id="IPR032675">
    <property type="entry name" value="LRR_dom_sf"/>
</dbReference>
<dbReference type="Gene3D" id="1.10.510.10">
    <property type="entry name" value="Transferase(Phosphotransferase) domain 1"/>
    <property type="match status" value="1"/>
</dbReference>
<dbReference type="GO" id="GO:0005886">
    <property type="term" value="C:plasma membrane"/>
    <property type="evidence" value="ECO:0007669"/>
    <property type="project" value="UniProtKB-SubCell"/>
</dbReference>
<dbReference type="FunFam" id="3.30.200.20:FF:000661">
    <property type="entry name" value="Serine-threonine protein kinase plant-type"/>
    <property type="match status" value="1"/>
</dbReference>
<evidence type="ECO:0000256" key="18">
    <source>
        <dbReference type="ARBA" id="ARBA00023136"/>
    </source>
</evidence>
<comment type="subcellular location">
    <subcellularLocation>
        <location evidence="1">Cell membrane</location>
        <topology evidence="1">Single-pass membrane protein</topology>
    </subcellularLocation>
    <subcellularLocation>
        <location evidence="2">Membrane</location>
        <topology evidence="2">Single-pass type I membrane protein</topology>
    </subcellularLocation>
</comment>
<dbReference type="KEGG" id="qsa:O6P43_032149"/>
<keyword evidence="17" id="KW-1133">Transmembrane helix</keyword>
<evidence type="ECO:0000256" key="20">
    <source>
        <dbReference type="ARBA" id="ARBA00023180"/>
    </source>
</evidence>
<evidence type="ECO:0000256" key="23">
    <source>
        <dbReference type="PROSITE-ProRule" id="PRU10141"/>
    </source>
</evidence>
<feature type="chain" id="PRO_5041901451" description="non-specific serine/threonine protein kinase" evidence="24">
    <location>
        <begin position="29"/>
        <end position="967"/>
    </location>
</feature>
<evidence type="ECO:0000256" key="8">
    <source>
        <dbReference type="ARBA" id="ARBA00022553"/>
    </source>
</evidence>
<dbReference type="InterPro" id="IPR011009">
    <property type="entry name" value="Kinase-like_dom_sf"/>
</dbReference>
<dbReference type="PANTHER" id="PTHR27008:SF585">
    <property type="entry name" value="PROTEIN KINASE DOMAIN-CONTAINING PROTEIN"/>
    <property type="match status" value="1"/>
</dbReference>
<evidence type="ECO:0000256" key="7">
    <source>
        <dbReference type="ARBA" id="ARBA00022527"/>
    </source>
</evidence>
<dbReference type="SMART" id="SM00220">
    <property type="entry name" value="S_TKc"/>
    <property type="match status" value="1"/>
</dbReference>
<keyword evidence="10" id="KW-0808">Transferase</keyword>
<evidence type="ECO:0000256" key="16">
    <source>
        <dbReference type="ARBA" id="ARBA00022840"/>
    </source>
</evidence>
<dbReference type="PROSITE" id="PS50011">
    <property type="entry name" value="PROTEIN_KINASE_DOM"/>
    <property type="match status" value="1"/>
</dbReference>
<dbReference type="GO" id="GO:0005524">
    <property type="term" value="F:ATP binding"/>
    <property type="evidence" value="ECO:0007669"/>
    <property type="project" value="UniProtKB-UniRule"/>
</dbReference>
<dbReference type="PROSITE" id="PS00108">
    <property type="entry name" value="PROTEIN_KINASE_ST"/>
    <property type="match status" value="1"/>
</dbReference>
<dbReference type="InterPro" id="IPR008271">
    <property type="entry name" value="Ser/Thr_kinase_AS"/>
</dbReference>
<dbReference type="InterPro" id="IPR017441">
    <property type="entry name" value="Protein_kinase_ATP_BS"/>
</dbReference>
<protein>
    <recommendedName>
        <fullName evidence="5">non-specific serine/threonine protein kinase</fullName>
        <ecNumber evidence="5">2.7.11.1</ecNumber>
    </recommendedName>
</protein>
<keyword evidence="15" id="KW-0418">Kinase</keyword>
<dbReference type="Pfam" id="PF13855">
    <property type="entry name" value="LRR_8"/>
    <property type="match status" value="2"/>
</dbReference>
<keyword evidence="11" id="KW-0812">Transmembrane</keyword>
<evidence type="ECO:0000256" key="1">
    <source>
        <dbReference type="ARBA" id="ARBA00004162"/>
    </source>
</evidence>
<reference evidence="26" key="1">
    <citation type="journal article" date="2023" name="Science">
        <title>Elucidation of the pathway for biosynthesis of saponin adjuvants from the soapbark tree.</title>
        <authorList>
            <person name="Reed J."/>
            <person name="Orme A."/>
            <person name="El-Demerdash A."/>
            <person name="Owen C."/>
            <person name="Martin L.B.B."/>
            <person name="Misra R.C."/>
            <person name="Kikuchi S."/>
            <person name="Rejzek M."/>
            <person name="Martin A.C."/>
            <person name="Harkess A."/>
            <person name="Leebens-Mack J."/>
            <person name="Louveau T."/>
            <person name="Stephenson M.J."/>
            <person name="Osbourn A."/>
        </authorList>
    </citation>
    <scope>NUCLEOTIDE SEQUENCE</scope>
    <source>
        <strain evidence="26">S10</strain>
    </source>
</reference>
<dbReference type="InterPro" id="IPR003591">
    <property type="entry name" value="Leu-rich_rpt_typical-subtyp"/>
</dbReference>
<keyword evidence="9" id="KW-0433">Leucine-rich repeat</keyword>
<dbReference type="Proteomes" id="UP001163823">
    <property type="component" value="Chromosome 13"/>
</dbReference>
<keyword evidence="14 23" id="KW-0547">Nucleotide-binding</keyword>
<evidence type="ECO:0000256" key="13">
    <source>
        <dbReference type="ARBA" id="ARBA00022737"/>
    </source>
</evidence>
<name>A0AAD7KX01_QUISA</name>
<feature type="binding site" evidence="23">
    <location>
        <position position="708"/>
    </location>
    <ligand>
        <name>ATP</name>
        <dbReference type="ChEBI" id="CHEBI:30616"/>
    </ligand>
</feature>
<dbReference type="SUPFAM" id="SSF52058">
    <property type="entry name" value="L domain-like"/>
    <property type="match status" value="2"/>
</dbReference>
<organism evidence="26 27">
    <name type="scientific">Quillaja saponaria</name>
    <name type="common">Soap bark tree</name>
    <dbReference type="NCBI Taxonomy" id="32244"/>
    <lineage>
        <taxon>Eukaryota</taxon>
        <taxon>Viridiplantae</taxon>
        <taxon>Streptophyta</taxon>
        <taxon>Embryophyta</taxon>
        <taxon>Tracheophyta</taxon>
        <taxon>Spermatophyta</taxon>
        <taxon>Magnoliopsida</taxon>
        <taxon>eudicotyledons</taxon>
        <taxon>Gunneridae</taxon>
        <taxon>Pentapetalae</taxon>
        <taxon>rosids</taxon>
        <taxon>fabids</taxon>
        <taxon>Fabales</taxon>
        <taxon>Quillajaceae</taxon>
        <taxon>Quillaja</taxon>
    </lineage>
</organism>
<evidence type="ECO:0000313" key="27">
    <source>
        <dbReference type="Proteomes" id="UP001163823"/>
    </source>
</evidence>
<keyword evidence="13" id="KW-0677">Repeat</keyword>
<dbReference type="FunFam" id="3.80.10.10:FF:000317">
    <property type="entry name" value="Inactive leucine-rich repeat receptor-like protein kinase"/>
    <property type="match status" value="1"/>
</dbReference>
<dbReference type="PROSITE" id="PS00107">
    <property type="entry name" value="PROTEIN_KINASE_ATP"/>
    <property type="match status" value="1"/>
</dbReference>
<feature type="signal peptide" evidence="24">
    <location>
        <begin position="1"/>
        <end position="28"/>
    </location>
</feature>
<comment type="similarity">
    <text evidence="3">Belongs to the protein kinase superfamily. Ser/Thr protein kinase family.</text>
</comment>
<evidence type="ECO:0000256" key="4">
    <source>
        <dbReference type="ARBA" id="ARBA00009592"/>
    </source>
</evidence>
<keyword evidence="27" id="KW-1185">Reference proteome</keyword>
<evidence type="ECO:0000256" key="6">
    <source>
        <dbReference type="ARBA" id="ARBA00022475"/>
    </source>
</evidence>
<dbReference type="InterPro" id="IPR001245">
    <property type="entry name" value="Ser-Thr/Tyr_kinase_cat_dom"/>
</dbReference>
<evidence type="ECO:0000313" key="26">
    <source>
        <dbReference type="EMBL" id="KAJ7947331.1"/>
    </source>
</evidence>
<keyword evidence="8" id="KW-0597">Phosphoprotein</keyword>
<evidence type="ECO:0000256" key="24">
    <source>
        <dbReference type="SAM" id="SignalP"/>
    </source>
</evidence>
<dbReference type="PANTHER" id="PTHR27008">
    <property type="entry name" value="OS04G0122200 PROTEIN"/>
    <property type="match status" value="1"/>
</dbReference>
<evidence type="ECO:0000256" key="3">
    <source>
        <dbReference type="ARBA" id="ARBA00008684"/>
    </source>
</evidence>
<evidence type="ECO:0000256" key="17">
    <source>
        <dbReference type="ARBA" id="ARBA00022989"/>
    </source>
</evidence>
<dbReference type="SUPFAM" id="SSF56112">
    <property type="entry name" value="Protein kinase-like (PK-like)"/>
    <property type="match status" value="1"/>
</dbReference>
<evidence type="ECO:0000256" key="22">
    <source>
        <dbReference type="ARBA" id="ARBA00048679"/>
    </source>
</evidence>
<proteinExistence type="inferred from homology"/>
<dbReference type="Pfam" id="PF12799">
    <property type="entry name" value="LRR_4"/>
    <property type="match status" value="1"/>
</dbReference>
<dbReference type="Gene3D" id="3.30.200.20">
    <property type="entry name" value="Phosphorylase Kinase, domain 1"/>
    <property type="match status" value="1"/>
</dbReference>
<comment type="caution">
    <text evidence="26">The sequence shown here is derived from an EMBL/GenBank/DDBJ whole genome shotgun (WGS) entry which is preliminary data.</text>
</comment>
<keyword evidence="6" id="KW-1003">Cell membrane</keyword>
<comment type="similarity">
    <text evidence="4">Belongs to the RLP family.</text>
</comment>
<evidence type="ECO:0000256" key="11">
    <source>
        <dbReference type="ARBA" id="ARBA00022692"/>
    </source>
</evidence>
<keyword evidence="16 23" id="KW-0067">ATP-binding</keyword>
<evidence type="ECO:0000256" key="5">
    <source>
        <dbReference type="ARBA" id="ARBA00012513"/>
    </source>
</evidence>
<evidence type="ECO:0000256" key="15">
    <source>
        <dbReference type="ARBA" id="ARBA00022777"/>
    </source>
</evidence>
<keyword evidence="20" id="KW-0325">Glycoprotein</keyword>
<evidence type="ECO:0000256" key="12">
    <source>
        <dbReference type="ARBA" id="ARBA00022729"/>
    </source>
</evidence>
<dbReference type="InterPro" id="IPR025875">
    <property type="entry name" value="Leu-rich_rpt_4"/>
</dbReference>
<gene>
    <name evidence="26" type="ORF">O6P43_032149</name>
</gene>